<organism evidence="2 3">
    <name type="scientific">Paralvinella palmiformis</name>
    <dbReference type="NCBI Taxonomy" id="53620"/>
    <lineage>
        <taxon>Eukaryota</taxon>
        <taxon>Metazoa</taxon>
        <taxon>Spiralia</taxon>
        <taxon>Lophotrochozoa</taxon>
        <taxon>Annelida</taxon>
        <taxon>Polychaeta</taxon>
        <taxon>Sedentaria</taxon>
        <taxon>Canalipalpata</taxon>
        <taxon>Terebellida</taxon>
        <taxon>Terebelliformia</taxon>
        <taxon>Alvinellidae</taxon>
        <taxon>Paralvinella</taxon>
    </lineage>
</organism>
<reference evidence="2" key="1">
    <citation type="journal article" date="2023" name="Mol. Biol. Evol.">
        <title>Third-Generation Sequencing Reveals the Adaptive Role of the Epigenome in Three Deep-Sea Polychaetes.</title>
        <authorList>
            <person name="Perez M."/>
            <person name="Aroh O."/>
            <person name="Sun Y."/>
            <person name="Lan Y."/>
            <person name="Juniper S.K."/>
            <person name="Young C.R."/>
            <person name="Angers B."/>
            <person name="Qian P.Y."/>
        </authorList>
    </citation>
    <scope>NUCLEOTIDE SEQUENCE</scope>
    <source>
        <strain evidence="2">P08H-3</strain>
    </source>
</reference>
<gene>
    <name evidence="2" type="ORF">LSH36_58g00037</name>
</gene>
<protein>
    <submittedName>
        <fullName evidence="2">Uncharacterized protein</fullName>
    </submittedName>
</protein>
<accession>A0AAD9K4J9</accession>
<proteinExistence type="predicted"/>
<feature type="compositionally biased region" description="Acidic residues" evidence="1">
    <location>
        <begin position="62"/>
        <end position="81"/>
    </location>
</feature>
<comment type="caution">
    <text evidence="2">The sequence shown here is derived from an EMBL/GenBank/DDBJ whole genome shotgun (WGS) entry which is preliminary data.</text>
</comment>
<dbReference type="EMBL" id="JAODUP010000058">
    <property type="protein sequence ID" value="KAK2164806.1"/>
    <property type="molecule type" value="Genomic_DNA"/>
</dbReference>
<sequence>MAEEERRNVENDPDRSGPLRCLLYNSNGIIYLLKIKEFKDASEQIFDNEVHSKSAEEQVTGSEEDTEETHDEEQENQEDDVIPNFEIYDDNFH</sequence>
<evidence type="ECO:0000313" key="3">
    <source>
        <dbReference type="Proteomes" id="UP001208570"/>
    </source>
</evidence>
<dbReference type="AlphaFoldDB" id="A0AAD9K4J9"/>
<keyword evidence="3" id="KW-1185">Reference proteome</keyword>
<name>A0AAD9K4J9_9ANNE</name>
<feature type="region of interest" description="Disordered" evidence="1">
    <location>
        <begin position="49"/>
        <end position="93"/>
    </location>
</feature>
<evidence type="ECO:0000313" key="2">
    <source>
        <dbReference type="EMBL" id="KAK2164806.1"/>
    </source>
</evidence>
<evidence type="ECO:0000256" key="1">
    <source>
        <dbReference type="SAM" id="MobiDB-lite"/>
    </source>
</evidence>
<dbReference type="Proteomes" id="UP001208570">
    <property type="component" value="Unassembled WGS sequence"/>
</dbReference>